<feature type="transmembrane region" description="Helical" evidence="7">
    <location>
        <begin position="160"/>
        <end position="181"/>
    </location>
</feature>
<evidence type="ECO:0000256" key="7">
    <source>
        <dbReference type="SAM" id="Phobius"/>
    </source>
</evidence>
<evidence type="ECO:0000313" key="9">
    <source>
        <dbReference type="Proteomes" id="UP000799302"/>
    </source>
</evidence>
<protein>
    <submittedName>
        <fullName evidence="8">UAA transporter</fullName>
    </submittedName>
</protein>
<feature type="transmembrane region" description="Helical" evidence="7">
    <location>
        <begin position="306"/>
        <end position="324"/>
    </location>
</feature>
<reference evidence="8" key="1">
    <citation type="journal article" date="2020" name="Stud. Mycol.">
        <title>101 Dothideomycetes genomes: a test case for predicting lifestyles and emergence of pathogens.</title>
        <authorList>
            <person name="Haridas S."/>
            <person name="Albert R."/>
            <person name="Binder M."/>
            <person name="Bloem J."/>
            <person name="Labutti K."/>
            <person name="Salamov A."/>
            <person name="Andreopoulos B."/>
            <person name="Baker S."/>
            <person name="Barry K."/>
            <person name="Bills G."/>
            <person name="Bluhm B."/>
            <person name="Cannon C."/>
            <person name="Castanera R."/>
            <person name="Culley D."/>
            <person name="Daum C."/>
            <person name="Ezra D."/>
            <person name="Gonzalez J."/>
            <person name="Henrissat B."/>
            <person name="Kuo A."/>
            <person name="Liang C."/>
            <person name="Lipzen A."/>
            <person name="Lutzoni F."/>
            <person name="Magnuson J."/>
            <person name="Mondo S."/>
            <person name="Nolan M."/>
            <person name="Ohm R."/>
            <person name="Pangilinan J."/>
            <person name="Park H.-J."/>
            <person name="Ramirez L."/>
            <person name="Alfaro M."/>
            <person name="Sun H."/>
            <person name="Tritt A."/>
            <person name="Yoshinaga Y."/>
            <person name="Zwiers L.-H."/>
            <person name="Turgeon B."/>
            <person name="Goodwin S."/>
            <person name="Spatafora J."/>
            <person name="Crous P."/>
            <person name="Grigoriev I."/>
        </authorList>
    </citation>
    <scope>NUCLEOTIDE SEQUENCE</scope>
    <source>
        <strain evidence="8">CBS 115976</strain>
    </source>
</reference>
<feature type="transmembrane region" description="Helical" evidence="7">
    <location>
        <begin position="69"/>
        <end position="88"/>
    </location>
</feature>
<keyword evidence="2" id="KW-0813">Transport</keyword>
<comment type="subcellular location">
    <subcellularLocation>
        <location evidence="1">Endomembrane system</location>
        <topology evidence="1">Multi-pass membrane protein</topology>
    </subcellularLocation>
</comment>
<keyword evidence="3" id="KW-0762">Sugar transport</keyword>
<evidence type="ECO:0000256" key="3">
    <source>
        <dbReference type="ARBA" id="ARBA00022597"/>
    </source>
</evidence>
<dbReference type="GO" id="GO:0000139">
    <property type="term" value="C:Golgi membrane"/>
    <property type="evidence" value="ECO:0007669"/>
    <property type="project" value="TreeGrafter"/>
</dbReference>
<evidence type="ECO:0000256" key="6">
    <source>
        <dbReference type="ARBA" id="ARBA00023136"/>
    </source>
</evidence>
<dbReference type="Proteomes" id="UP000799302">
    <property type="component" value="Unassembled WGS sequence"/>
</dbReference>
<sequence length="353" mass="38626">MSELLAPLLIFGGCCSNVYALETILKHDMDSGLLITLMQFILVALAVYPSQSSSSPPTFLKKTKIPMRVLFTSAAMFYAVNMLNNWAFAFNISVPVHIILRSFGSVTTMVAGYLKGKSYSRLQIVAVITLTVGVMLSAWADAIAKGKTAHVEKTENDNSSALGLLILLVAQILSSYMGIYVQDTYAQYGTHWRENLFYSHLWSLPLFLPLQPTLSRQFTRLASSPPPHLPQSLVPYIPLAIQRLILRTPTSLYHLALNSATQLVCITGVNLLGARSSAVTVTIVLNVRKLVSFLLSIWIFGNPMSGLMALGAGLVFGAGALYGWETSVGIKRRKALEGKENGVAKKEELKKEL</sequence>
<dbReference type="GO" id="GO:0005789">
    <property type="term" value="C:endoplasmic reticulum membrane"/>
    <property type="evidence" value="ECO:0007669"/>
    <property type="project" value="TreeGrafter"/>
</dbReference>
<evidence type="ECO:0000313" key="8">
    <source>
        <dbReference type="EMBL" id="KAF2674446.1"/>
    </source>
</evidence>
<evidence type="ECO:0000256" key="5">
    <source>
        <dbReference type="ARBA" id="ARBA00022989"/>
    </source>
</evidence>
<organism evidence="8 9">
    <name type="scientific">Microthyrium microscopicum</name>
    <dbReference type="NCBI Taxonomy" id="703497"/>
    <lineage>
        <taxon>Eukaryota</taxon>
        <taxon>Fungi</taxon>
        <taxon>Dikarya</taxon>
        <taxon>Ascomycota</taxon>
        <taxon>Pezizomycotina</taxon>
        <taxon>Dothideomycetes</taxon>
        <taxon>Dothideomycetes incertae sedis</taxon>
        <taxon>Microthyriales</taxon>
        <taxon>Microthyriaceae</taxon>
        <taxon>Microthyrium</taxon>
    </lineage>
</organism>
<name>A0A6A6URR4_9PEZI</name>
<feature type="transmembrane region" description="Helical" evidence="7">
    <location>
        <begin position="30"/>
        <end position="48"/>
    </location>
</feature>
<evidence type="ECO:0000256" key="4">
    <source>
        <dbReference type="ARBA" id="ARBA00022692"/>
    </source>
</evidence>
<evidence type="ECO:0000256" key="2">
    <source>
        <dbReference type="ARBA" id="ARBA00022448"/>
    </source>
</evidence>
<keyword evidence="9" id="KW-1185">Reference proteome</keyword>
<keyword evidence="5 7" id="KW-1133">Transmembrane helix</keyword>
<gene>
    <name evidence="8" type="ORF">BT63DRAFT_419740</name>
</gene>
<dbReference type="PANTHER" id="PTHR10778:SF4">
    <property type="entry name" value="NUCLEOTIDE SUGAR TRANSPORTER SLC35B4"/>
    <property type="match status" value="1"/>
</dbReference>
<keyword evidence="6 7" id="KW-0472">Membrane</keyword>
<dbReference type="AlphaFoldDB" id="A0A6A6URR4"/>
<accession>A0A6A6URR4</accession>
<dbReference type="InterPro" id="IPR013657">
    <property type="entry name" value="SCL35B1-4/HUT1"/>
</dbReference>
<feature type="transmembrane region" description="Helical" evidence="7">
    <location>
        <begin position="121"/>
        <end position="140"/>
    </location>
</feature>
<proteinExistence type="predicted"/>
<dbReference type="PANTHER" id="PTHR10778">
    <property type="entry name" value="SOLUTE CARRIER FAMILY 35 MEMBER B"/>
    <property type="match status" value="1"/>
</dbReference>
<keyword evidence="4 7" id="KW-0812">Transmembrane</keyword>
<dbReference type="GO" id="GO:0005462">
    <property type="term" value="F:UDP-N-acetylglucosamine transmembrane transporter activity"/>
    <property type="evidence" value="ECO:0007669"/>
    <property type="project" value="TreeGrafter"/>
</dbReference>
<dbReference type="OrthoDB" id="999962at2759"/>
<dbReference type="Pfam" id="PF08449">
    <property type="entry name" value="UAA"/>
    <property type="match status" value="1"/>
</dbReference>
<evidence type="ECO:0000256" key="1">
    <source>
        <dbReference type="ARBA" id="ARBA00004127"/>
    </source>
</evidence>
<dbReference type="EMBL" id="MU004230">
    <property type="protein sequence ID" value="KAF2674446.1"/>
    <property type="molecule type" value="Genomic_DNA"/>
</dbReference>
<dbReference type="GO" id="GO:0005464">
    <property type="term" value="F:UDP-xylose transmembrane transporter activity"/>
    <property type="evidence" value="ECO:0007669"/>
    <property type="project" value="TreeGrafter"/>
</dbReference>